<dbReference type="VEuPathDB" id="FungiDB:H257_02140"/>
<comment type="caution">
    <text evidence="3">The sequence shown here is derived from an EMBL/GenBank/DDBJ whole genome shotgun (WGS) entry which is preliminary data.</text>
</comment>
<name>A0A6A5A9X1_APHAT</name>
<dbReference type="InterPro" id="IPR019317">
    <property type="entry name" value="BRI3"/>
</dbReference>
<keyword evidence="2" id="KW-0812">Transmembrane</keyword>
<dbReference type="PANTHER" id="PTHR13551">
    <property type="entry name" value="BRAIN PROTEIN I3"/>
    <property type="match status" value="1"/>
</dbReference>
<accession>A0A6A5A9X1</accession>
<keyword evidence="2" id="KW-1133">Transmembrane helix</keyword>
<proteinExistence type="predicted"/>
<gene>
    <name evidence="3" type="ORF">AaE_008890</name>
</gene>
<protein>
    <submittedName>
        <fullName evidence="3">Uncharacterized protein</fullName>
    </submittedName>
</protein>
<feature type="region of interest" description="Disordered" evidence="1">
    <location>
        <begin position="34"/>
        <end position="62"/>
    </location>
</feature>
<evidence type="ECO:0000313" key="4">
    <source>
        <dbReference type="Proteomes" id="UP000469452"/>
    </source>
</evidence>
<reference evidence="3 4" key="1">
    <citation type="submission" date="2019-06" db="EMBL/GenBank/DDBJ databases">
        <title>Genomics analysis of Aphanomyces spp. identifies a new class of oomycete effector associated with host adaptation.</title>
        <authorList>
            <person name="Gaulin E."/>
        </authorList>
    </citation>
    <scope>NUCLEOTIDE SEQUENCE [LARGE SCALE GENOMIC DNA]</scope>
    <source>
        <strain evidence="3 4">E</strain>
    </source>
</reference>
<evidence type="ECO:0000256" key="2">
    <source>
        <dbReference type="SAM" id="Phobius"/>
    </source>
</evidence>
<dbReference type="AlphaFoldDB" id="A0A6A5A9X1"/>
<dbReference type="Proteomes" id="UP000469452">
    <property type="component" value="Unassembled WGS sequence"/>
</dbReference>
<sequence length="153" mass="16212">MTVVCNNCRFDGNAKEAAFCSRCGGPLSGANATPSYARQPTPPQQGYPGQGPPQYANGGQQQHQHPHVVHAVPVVQQPQYVVVQAQPQVLASAEFIVVPGQVITASGHCAHAVQTNEFTCPGVLLGILFFPIGILCCLLLTERRCVHCGAILN</sequence>
<dbReference type="EMBL" id="VJMI01014745">
    <property type="protein sequence ID" value="KAF0737879.1"/>
    <property type="molecule type" value="Genomic_DNA"/>
</dbReference>
<evidence type="ECO:0000256" key="1">
    <source>
        <dbReference type="SAM" id="MobiDB-lite"/>
    </source>
</evidence>
<organism evidence="3 4">
    <name type="scientific">Aphanomyces astaci</name>
    <name type="common">Crayfish plague agent</name>
    <dbReference type="NCBI Taxonomy" id="112090"/>
    <lineage>
        <taxon>Eukaryota</taxon>
        <taxon>Sar</taxon>
        <taxon>Stramenopiles</taxon>
        <taxon>Oomycota</taxon>
        <taxon>Saprolegniomycetes</taxon>
        <taxon>Saprolegniales</taxon>
        <taxon>Verrucalvaceae</taxon>
        <taxon>Aphanomyces</taxon>
    </lineage>
</organism>
<evidence type="ECO:0000313" key="3">
    <source>
        <dbReference type="EMBL" id="KAF0737879.1"/>
    </source>
</evidence>
<keyword evidence="2" id="KW-0472">Membrane</keyword>
<feature type="transmembrane region" description="Helical" evidence="2">
    <location>
        <begin position="122"/>
        <end position="141"/>
    </location>
</feature>
<feature type="compositionally biased region" description="Low complexity" evidence="1">
    <location>
        <begin position="46"/>
        <end position="62"/>
    </location>
</feature>
<dbReference type="Pfam" id="PF10164">
    <property type="entry name" value="BRI3"/>
    <property type="match status" value="1"/>
</dbReference>